<evidence type="ECO:0000313" key="11">
    <source>
        <dbReference type="Proteomes" id="UP000466442"/>
    </source>
</evidence>
<keyword evidence="3 5" id="KW-0378">Hydrolase</keyword>
<dbReference type="PROSITE" id="PS00150">
    <property type="entry name" value="ACYLPHOSPHATASE_1"/>
    <property type="match status" value="1"/>
</dbReference>
<accession>A0A8S9XKR8</accession>
<comment type="caution">
    <text evidence="10">The sequence shown here is derived from an EMBL/GenBank/DDBJ whole genome shotgun (WGS) entry which is preliminary data.</text>
</comment>
<evidence type="ECO:0000256" key="3">
    <source>
        <dbReference type="ARBA" id="ARBA00022801"/>
    </source>
</evidence>
<dbReference type="EC" id="3.6.1.7" evidence="2 5"/>
<dbReference type="Pfam" id="PF00708">
    <property type="entry name" value="Acylphosphatase"/>
    <property type="match status" value="1"/>
</dbReference>
<dbReference type="Proteomes" id="UP000466442">
    <property type="component" value="Unassembled WGS sequence"/>
</dbReference>
<evidence type="ECO:0000256" key="4">
    <source>
        <dbReference type="ARBA" id="ARBA00047645"/>
    </source>
</evidence>
<sequence length="104" mass="11560">MSATKSVSVDFEIFGKVQGVFFRKYTQKRALNLGLGGFVMNTSKGTVVGRIEGEQKKVKDMKQWLEKTGSPKSRIDRAVFSEEKPMTQASASGNKEQKVALSKR</sequence>
<dbReference type="FunFam" id="3.30.70.100:FF:000011">
    <property type="entry name" value="Acylphosphatase"/>
    <property type="match status" value="1"/>
</dbReference>
<evidence type="ECO:0000256" key="1">
    <source>
        <dbReference type="ARBA" id="ARBA00005614"/>
    </source>
</evidence>
<dbReference type="PROSITE" id="PS51160">
    <property type="entry name" value="ACYLPHOSPHATASE_3"/>
    <property type="match status" value="1"/>
</dbReference>
<dbReference type="Gene3D" id="3.30.70.100">
    <property type="match status" value="1"/>
</dbReference>
<proteinExistence type="inferred from homology"/>
<dbReference type="PANTHER" id="PTHR10029">
    <property type="entry name" value="ACYLPHOSPHATASE"/>
    <property type="match status" value="1"/>
</dbReference>
<dbReference type="InterPro" id="IPR036046">
    <property type="entry name" value="Acylphosphatase-like_dom_sf"/>
</dbReference>
<evidence type="ECO:0000256" key="8">
    <source>
        <dbReference type="SAM" id="MobiDB-lite"/>
    </source>
</evidence>
<dbReference type="AlphaFoldDB" id="A0A8S9XKR8"/>
<reference evidence="10" key="1">
    <citation type="journal article" date="2021" name="Mol. Ecol. Resour.">
        <title>Apolygus lucorum genome provides insights into omnivorousness and mesophyll feeding.</title>
        <authorList>
            <person name="Liu Y."/>
            <person name="Liu H."/>
            <person name="Wang H."/>
            <person name="Huang T."/>
            <person name="Liu B."/>
            <person name="Yang B."/>
            <person name="Yin L."/>
            <person name="Li B."/>
            <person name="Zhang Y."/>
            <person name="Zhang S."/>
            <person name="Jiang F."/>
            <person name="Zhang X."/>
            <person name="Ren Y."/>
            <person name="Wang B."/>
            <person name="Wang S."/>
            <person name="Lu Y."/>
            <person name="Wu K."/>
            <person name="Fan W."/>
            <person name="Wang G."/>
        </authorList>
    </citation>
    <scope>NUCLEOTIDE SEQUENCE</scope>
    <source>
        <strain evidence="10">12Hb</strain>
    </source>
</reference>
<keyword evidence="11" id="KW-1185">Reference proteome</keyword>
<dbReference type="InterPro" id="IPR001792">
    <property type="entry name" value="Acylphosphatase-like_dom"/>
</dbReference>
<feature type="domain" description="Acylphosphatase-like" evidence="9">
    <location>
        <begin position="8"/>
        <end position="99"/>
    </location>
</feature>
<evidence type="ECO:0000259" key="9">
    <source>
        <dbReference type="PROSITE" id="PS51160"/>
    </source>
</evidence>
<dbReference type="SUPFAM" id="SSF54975">
    <property type="entry name" value="Acylphosphatase/BLUF domain-like"/>
    <property type="match status" value="1"/>
</dbReference>
<dbReference type="GO" id="GO:0003998">
    <property type="term" value="F:acylphosphatase activity"/>
    <property type="evidence" value="ECO:0007669"/>
    <property type="project" value="UniProtKB-EC"/>
</dbReference>
<organism evidence="10 11">
    <name type="scientific">Apolygus lucorum</name>
    <name type="common">Small green plant bug</name>
    <name type="synonym">Lygocoris lucorum</name>
    <dbReference type="NCBI Taxonomy" id="248454"/>
    <lineage>
        <taxon>Eukaryota</taxon>
        <taxon>Metazoa</taxon>
        <taxon>Ecdysozoa</taxon>
        <taxon>Arthropoda</taxon>
        <taxon>Hexapoda</taxon>
        <taxon>Insecta</taxon>
        <taxon>Pterygota</taxon>
        <taxon>Neoptera</taxon>
        <taxon>Paraneoptera</taxon>
        <taxon>Hemiptera</taxon>
        <taxon>Heteroptera</taxon>
        <taxon>Panheteroptera</taxon>
        <taxon>Cimicomorpha</taxon>
        <taxon>Miridae</taxon>
        <taxon>Mirini</taxon>
        <taxon>Apolygus</taxon>
    </lineage>
</organism>
<feature type="active site" evidence="5">
    <location>
        <position position="41"/>
    </location>
</feature>
<protein>
    <recommendedName>
        <fullName evidence="2 5">Acylphosphatase</fullName>
        <ecNumber evidence="2 5">3.6.1.7</ecNumber>
    </recommendedName>
</protein>
<dbReference type="InterPro" id="IPR017968">
    <property type="entry name" value="Acylphosphatase_CS"/>
</dbReference>
<dbReference type="PANTHER" id="PTHR10029:SF3">
    <property type="entry name" value="ACYLPHOSPHATASE-RELATED"/>
    <property type="match status" value="1"/>
</dbReference>
<dbReference type="OrthoDB" id="7961613at2759"/>
<evidence type="ECO:0000256" key="6">
    <source>
        <dbReference type="RuleBase" id="RU000553"/>
    </source>
</evidence>
<evidence type="ECO:0000256" key="2">
    <source>
        <dbReference type="ARBA" id="ARBA00012150"/>
    </source>
</evidence>
<feature type="compositionally biased region" description="Basic and acidic residues" evidence="8">
    <location>
        <begin position="73"/>
        <end position="85"/>
    </location>
</feature>
<feature type="active site" evidence="5">
    <location>
        <position position="23"/>
    </location>
</feature>
<name>A0A8S9XKR8_APOLU</name>
<evidence type="ECO:0000256" key="5">
    <source>
        <dbReference type="PROSITE-ProRule" id="PRU00520"/>
    </source>
</evidence>
<dbReference type="EMBL" id="WIXP02000006">
    <property type="protein sequence ID" value="KAF6208871.1"/>
    <property type="molecule type" value="Genomic_DNA"/>
</dbReference>
<feature type="region of interest" description="Disordered" evidence="8">
    <location>
        <begin position="66"/>
        <end position="104"/>
    </location>
</feature>
<comment type="catalytic activity">
    <reaction evidence="4 5 6">
        <text>an acyl phosphate + H2O = a carboxylate + phosphate + H(+)</text>
        <dbReference type="Rhea" id="RHEA:14965"/>
        <dbReference type="ChEBI" id="CHEBI:15377"/>
        <dbReference type="ChEBI" id="CHEBI:15378"/>
        <dbReference type="ChEBI" id="CHEBI:29067"/>
        <dbReference type="ChEBI" id="CHEBI:43474"/>
        <dbReference type="ChEBI" id="CHEBI:59918"/>
        <dbReference type="EC" id="3.6.1.7"/>
    </reaction>
</comment>
<dbReference type="PROSITE" id="PS00151">
    <property type="entry name" value="ACYLPHOSPHATASE_2"/>
    <property type="match status" value="1"/>
</dbReference>
<dbReference type="PRINTS" id="PR00112">
    <property type="entry name" value="ACYLPHPHTASE"/>
</dbReference>
<dbReference type="InterPro" id="IPR020456">
    <property type="entry name" value="Acylphosphatase"/>
</dbReference>
<evidence type="ECO:0000256" key="7">
    <source>
        <dbReference type="RuleBase" id="RU004168"/>
    </source>
</evidence>
<gene>
    <name evidence="10" type="ORF">GE061_014613</name>
</gene>
<comment type="similarity">
    <text evidence="1 7">Belongs to the acylphosphatase family.</text>
</comment>
<evidence type="ECO:0000313" key="10">
    <source>
        <dbReference type="EMBL" id="KAF6208871.1"/>
    </source>
</evidence>